<evidence type="ECO:0000313" key="3">
    <source>
        <dbReference type="Proteomes" id="UP000184063"/>
    </source>
</evidence>
<protein>
    <submittedName>
        <fullName evidence="2">Uncharacterized protein</fullName>
    </submittedName>
</protein>
<evidence type="ECO:0000256" key="1">
    <source>
        <dbReference type="SAM" id="SignalP"/>
    </source>
</evidence>
<dbReference type="Proteomes" id="UP000184063">
    <property type="component" value="Unassembled WGS sequence"/>
</dbReference>
<dbReference type="EMBL" id="KV878249">
    <property type="protein sequence ID" value="OJZ81969.1"/>
    <property type="molecule type" value="Genomic_DNA"/>
</dbReference>
<dbReference type="VEuPathDB" id="FungiDB:ASPFODRAFT_51649"/>
<proteinExistence type="predicted"/>
<feature type="chain" id="PRO_5012906008" evidence="1">
    <location>
        <begin position="21"/>
        <end position="56"/>
    </location>
</feature>
<dbReference type="AlphaFoldDB" id="A0A1M3T5E1"/>
<gene>
    <name evidence="2" type="ORF">ASPFODRAFT_51649</name>
</gene>
<name>A0A1M3T5E1_ASPLC</name>
<evidence type="ECO:0000313" key="2">
    <source>
        <dbReference type="EMBL" id="OJZ81969.1"/>
    </source>
</evidence>
<reference evidence="3" key="1">
    <citation type="journal article" date="2017" name="Genome Biol.">
        <title>Comparative genomics reveals high biological diversity and specific adaptations in the industrially and medically important fungal genus Aspergillus.</title>
        <authorList>
            <person name="de Vries R.P."/>
            <person name="Riley R."/>
            <person name="Wiebenga A."/>
            <person name="Aguilar-Osorio G."/>
            <person name="Amillis S."/>
            <person name="Uchima C.A."/>
            <person name="Anderluh G."/>
            <person name="Asadollahi M."/>
            <person name="Askin M."/>
            <person name="Barry K."/>
            <person name="Battaglia E."/>
            <person name="Bayram O."/>
            <person name="Benocci T."/>
            <person name="Braus-Stromeyer S.A."/>
            <person name="Caldana C."/>
            <person name="Canovas D."/>
            <person name="Cerqueira G.C."/>
            <person name="Chen F."/>
            <person name="Chen W."/>
            <person name="Choi C."/>
            <person name="Clum A."/>
            <person name="Dos Santos R.A."/>
            <person name="Damasio A.R."/>
            <person name="Diallinas G."/>
            <person name="Emri T."/>
            <person name="Fekete E."/>
            <person name="Flipphi M."/>
            <person name="Freyberg S."/>
            <person name="Gallo A."/>
            <person name="Gournas C."/>
            <person name="Habgood R."/>
            <person name="Hainaut M."/>
            <person name="Harispe M.L."/>
            <person name="Henrissat B."/>
            <person name="Hilden K.S."/>
            <person name="Hope R."/>
            <person name="Hossain A."/>
            <person name="Karabika E."/>
            <person name="Karaffa L."/>
            <person name="Karanyi Z."/>
            <person name="Krasevec N."/>
            <person name="Kuo A."/>
            <person name="Kusch H."/>
            <person name="LaButti K."/>
            <person name="Lagendijk E.L."/>
            <person name="Lapidus A."/>
            <person name="Levasseur A."/>
            <person name="Lindquist E."/>
            <person name="Lipzen A."/>
            <person name="Logrieco A.F."/>
            <person name="MacCabe A."/>
            <person name="Maekelae M.R."/>
            <person name="Malavazi I."/>
            <person name="Melin P."/>
            <person name="Meyer V."/>
            <person name="Mielnichuk N."/>
            <person name="Miskei M."/>
            <person name="Molnar A.P."/>
            <person name="Mule G."/>
            <person name="Ngan C.Y."/>
            <person name="Orejas M."/>
            <person name="Orosz E."/>
            <person name="Ouedraogo J.P."/>
            <person name="Overkamp K.M."/>
            <person name="Park H.-S."/>
            <person name="Perrone G."/>
            <person name="Piumi F."/>
            <person name="Punt P.J."/>
            <person name="Ram A.F."/>
            <person name="Ramon A."/>
            <person name="Rauscher S."/>
            <person name="Record E."/>
            <person name="Riano-Pachon D.M."/>
            <person name="Robert V."/>
            <person name="Roehrig J."/>
            <person name="Ruller R."/>
            <person name="Salamov A."/>
            <person name="Salih N.S."/>
            <person name="Samson R.A."/>
            <person name="Sandor E."/>
            <person name="Sanguinetti M."/>
            <person name="Schuetze T."/>
            <person name="Sepcic K."/>
            <person name="Shelest E."/>
            <person name="Sherlock G."/>
            <person name="Sophianopoulou V."/>
            <person name="Squina F.M."/>
            <person name="Sun H."/>
            <person name="Susca A."/>
            <person name="Todd R.B."/>
            <person name="Tsang A."/>
            <person name="Unkles S.E."/>
            <person name="van de Wiele N."/>
            <person name="van Rossen-Uffink D."/>
            <person name="Oliveira J.V."/>
            <person name="Vesth T.C."/>
            <person name="Visser J."/>
            <person name="Yu J.-H."/>
            <person name="Zhou M."/>
            <person name="Andersen M.R."/>
            <person name="Archer D.B."/>
            <person name="Baker S.E."/>
            <person name="Benoit I."/>
            <person name="Brakhage A.A."/>
            <person name="Braus G.H."/>
            <person name="Fischer R."/>
            <person name="Frisvad J.C."/>
            <person name="Goldman G.H."/>
            <person name="Houbraken J."/>
            <person name="Oakley B."/>
            <person name="Pocsi I."/>
            <person name="Scazzocchio C."/>
            <person name="Seiboth B."/>
            <person name="vanKuyk P.A."/>
            <person name="Wortman J."/>
            <person name="Dyer P.S."/>
            <person name="Grigoriev I.V."/>
        </authorList>
    </citation>
    <scope>NUCLEOTIDE SEQUENCE [LARGE SCALE GENOMIC DNA]</scope>
    <source>
        <strain evidence="3">CBS 106.47</strain>
    </source>
</reference>
<sequence>MKAFLVAFTSLMAVVGLVAAMPAPQDVGADVRLPGLLDYNVSDGTKGAATKIGTTL</sequence>
<organism evidence="2 3">
    <name type="scientific">Aspergillus luchuensis (strain CBS 106.47)</name>
    <dbReference type="NCBI Taxonomy" id="1137211"/>
    <lineage>
        <taxon>Eukaryota</taxon>
        <taxon>Fungi</taxon>
        <taxon>Dikarya</taxon>
        <taxon>Ascomycota</taxon>
        <taxon>Pezizomycotina</taxon>
        <taxon>Eurotiomycetes</taxon>
        <taxon>Eurotiomycetidae</taxon>
        <taxon>Eurotiales</taxon>
        <taxon>Aspergillaceae</taxon>
        <taxon>Aspergillus</taxon>
        <taxon>Aspergillus subgen. Circumdati</taxon>
    </lineage>
</organism>
<accession>A0A1M3T5E1</accession>
<keyword evidence="1" id="KW-0732">Signal</keyword>
<feature type="signal peptide" evidence="1">
    <location>
        <begin position="1"/>
        <end position="20"/>
    </location>
</feature>